<name>A0AAN9XKK9_PSOTE</name>
<dbReference type="Pfam" id="PF02365">
    <property type="entry name" value="NAM"/>
    <property type="match status" value="1"/>
</dbReference>
<keyword evidence="4" id="KW-0539">Nucleus</keyword>
<accession>A0AAN9XKK9</accession>
<dbReference type="AlphaFoldDB" id="A0AAN9XKK9"/>
<gene>
    <name evidence="6" type="ORF">VNO78_16594</name>
</gene>
<evidence type="ECO:0000256" key="1">
    <source>
        <dbReference type="ARBA" id="ARBA00023015"/>
    </source>
</evidence>
<dbReference type="GO" id="GO:0006355">
    <property type="term" value="P:regulation of DNA-templated transcription"/>
    <property type="evidence" value="ECO:0007669"/>
    <property type="project" value="InterPro"/>
</dbReference>
<keyword evidence="1" id="KW-0805">Transcription regulation</keyword>
<dbReference type="PANTHER" id="PTHR31719">
    <property type="entry name" value="NAC TRANSCRIPTION FACTOR 56"/>
    <property type="match status" value="1"/>
</dbReference>
<evidence type="ECO:0000313" key="6">
    <source>
        <dbReference type="EMBL" id="KAK7395955.1"/>
    </source>
</evidence>
<reference evidence="6 7" key="1">
    <citation type="submission" date="2024-01" db="EMBL/GenBank/DDBJ databases">
        <title>The genomes of 5 underutilized Papilionoideae crops provide insights into root nodulation and disease resistanc.</title>
        <authorList>
            <person name="Jiang F."/>
        </authorList>
    </citation>
    <scope>NUCLEOTIDE SEQUENCE [LARGE SCALE GENOMIC DNA]</scope>
    <source>
        <strain evidence="6">DUOXIRENSHENG_FW03</strain>
        <tissue evidence="6">Leaves</tissue>
    </source>
</reference>
<keyword evidence="7" id="KW-1185">Reference proteome</keyword>
<keyword evidence="3" id="KW-0804">Transcription</keyword>
<sequence>MEVLNPIEGKNYKLPVGYRFDPTDDVLAGYYLWKKILGQPIPNDLIQDCDVYQTVPWELPGGGQHLNWHRFFFYDVRANVFENPDERNAGNGQWRTLEKGQHVELSNNLQVAGKKNILVFWKPRGNRLVKTNWFMHEFRLSFKPQPSKMSFLTVCRIFEEGRRTKRAKSSNVEAVTGIEQDIEGTPIVIDFKMEPGTVTQPPSPGTP</sequence>
<evidence type="ECO:0000256" key="3">
    <source>
        <dbReference type="ARBA" id="ARBA00023163"/>
    </source>
</evidence>
<dbReference type="PROSITE" id="PS51005">
    <property type="entry name" value="NAC"/>
    <property type="match status" value="1"/>
</dbReference>
<evidence type="ECO:0000256" key="2">
    <source>
        <dbReference type="ARBA" id="ARBA00023125"/>
    </source>
</evidence>
<dbReference type="SUPFAM" id="SSF101941">
    <property type="entry name" value="NAC domain"/>
    <property type="match status" value="1"/>
</dbReference>
<dbReference type="PANTHER" id="PTHR31719:SF43">
    <property type="entry name" value="NAC TRANSCRIPTION FACTOR 56"/>
    <property type="match status" value="1"/>
</dbReference>
<evidence type="ECO:0000259" key="5">
    <source>
        <dbReference type="PROSITE" id="PS51005"/>
    </source>
</evidence>
<dbReference type="Gene3D" id="2.170.150.80">
    <property type="entry name" value="NAC domain"/>
    <property type="match status" value="1"/>
</dbReference>
<feature type="domain" description="NAC" evidence="5">
    <location>
        <begin position="14"/>
        <end position="160"/>
    </location>
</feature>
<dbReference type="GO" id="GO:0003677">
    <property type="term" value="F:DNA binding"/>
    <property type="evidence" value="ECO:0007669"/>
    <property type="project" value="UniProtKB-KW"/>
</dbReference>
<dbReference type="InterPro" id="IPR036093">
    <property type="entry name" value="NAC_dom_sf"/>
</dbReference>
<keyword evidence="2" id="KW-0238">DNA-binding</keyword>
<dbReference type="EMBL" id="JAYMYS010000004">
    <property type="protein sequence ID" value="KAK7395955.1"/>
    <property type="molecule type" value="Genomic_DNA"/>
</dbReference>
<organism evidence="6 7">
    <name type="scientific">Psophocarpus tetragonolobus</name>
    <name type="common">Winged bean</name>
    <name type="synonym">Dolichos tetragonolobus</name>
    <dbReference type="NCBI Taxonomy" id="3891"/>
    <lineage>
        <taxon>Eukaryota</taxon>
        <taxon>Viridiplantae</taxon>
        <taxon>Streptophyta</taxon>
        <taxon>Embryophyta</taxon>
        <taxon>Tracheophyta</taxon>
        <taxon>Spermatophyta</taxon>
        <taxon>Magnoliopsida</taxon>
        <taxon>eudicotyledons</taxon>
        <taxon>Gunneridae</taxon>
        <taxon>Pentapetalae</taxon>
        <taxon>rosids</taxon>
        <taxon>fabids</taxon>
        <taxon>Fabales</taxon>
        <taxon>Fabaceae</taxon>
        <taxon>Papilionoideae</taxon>
        <taxon>50 kb inversion clade</taxon>
        <taxon>NPAAA clade</taxon>
        <taxon>indigoferoid/millettioid clade</taxon>
        <taxon>Phaseoleae</taxon>
        <taxon>Psophocarpus</taxon>
    </lineage>
</organism>
<protein>
    <recommendedName>
        <fullName evidence="5">NAC domain-containing protein</fullName>
    </recommendedName>
</protein>
<comment type="caution">
    <text evidence="6">The sequence shown here is derived from an EMBL/GenBank/DDBJ whole genome shotgun (WGS) entry which is preliminary data.</text>
</comment>
<evidence type="ECO:0000313" key="7">
    <source>
        <dbReference type="Proteomes" id="UP001386955"/>
    </source>
</evidence>
<evidence type="ECO:0000256" key="4">
    <source>
        <dbReference type="ARBA" id="ARBA00023242"/>
    </source>
</evidence>
<dbReference type="InterPro" id="IPR003441">
    <property type="entry name" value="NAC-dom"/>
</dbReference>
<proteinExistence type="predicted"/>
<dbReference type="Proteomes" id="UP001386955">
    <property type="component" value="Unassembled WGS sequence"/>
</dbReference>